<evidence type="ECO:0000313" key="1">
    <source>
        <dbReference type="EMBL" id="MDH4571292.1"/>
    </source>
</evidence>
<sequence>MTVGENSVLFKLFEYLCAVRLLALVAARNGRLSHRVEDYVFAQRVEEILPQPSRASTSKSVFK</sequence>
<protein>
    <submittedName>
        <fullName evidence="1">Uncharacterized protein</fullName>
    </submittedName>
</protein>
<reference evidence="1" key="1">
    <citation type="journal article" date="2015" name="Antonie Van Leeuwenhoek">
        <title>Comparative 16S rRNA signatures and multilocus sequence analysis for the genus Salinicola and description of Salinicola acroporae sp. nov., isolated from coral Acropora digitifera.</title>
        <authorList>
            <person name="Lepcha R.T."/>
            <person name="Poddar A."/>
            <person name="Schumann P."/>
            <person name="Das S.K."/>
        </authorList>
    </citation>
    <scope>NUCLEOTIDE SEQUENCE</scope>
    <source>
        <strain evidence="1">S4-41</strain>
    </source>
</reference>
<name>A0ABT6I0U8_9GAMM</name>
<gene>
    <name evidence="1" type="ORF">CUR86_01685</name>
</gene>
<organism evidence="1 2">
    <name type="scientific">Salinicola acroporae</name>
    <dbReference type="NCBI Taxonomy" id="1541440"/>
    <lineage>
        <taxon>Bacteria</taxon>
        <taxon>Pseudomonadati</taxon>
        <taxon>Pseudomonadota</taxon>
        <taxon>Gammaproteobacteria</taxon>
        <taxon>Oceanospirillales</taxon>
        <taxon>Halomonadaceae</taxon>
        <taxon>Salinicola</taxon>
    </lineage>
</organism>
<dbReference type="Proteomes" id="UP001162135">
    <property type="component" value="Unassembled WGS sequence"/>
</dbReference>
<dbReference type="EMBL" id="PGFS01000001">
    <property type="protein sequence ID" value="MDH4571292.1"/>
    <property type="molecule type" value="Genomic_DNA"/>
</dbReference>
<keyword evidence="2" id="KW-1185">Reference proteome</keyword>
<comment type="caution">
    <text evidence="1">The sequence shown here is derived from an EMBL/GenBank/DDBJ whole genome shotgun (WGS) entry which is preliminary data.</text>
</comment>
<evidence type="ECO:0000313" key="2">
    <source>
        <dbReference type="Proteomes" id="UP001162135"/>
    </source>
</evidence>
<proteinExistence type="predicted"/>
<reference evidence="1" key="2">
    <citation type="submission" date="2017-11" db="EMBL/GenBank/DDBJ databases">
        <authorList>
            <person name="Das S.K."/>
        </authorList>
    </citation>
    <scope>NUCLEOTIDE SEQUENCE</scope>
    <source>
        <strain evidence="1">S4-41</strain>
    </source>
</reference>
<accession>A0ABT6I0U8</accession>